<evidence type="ECO:0000313" key="2">
    <source>
        <dbReference type="EMBL" id="EAJ8418286.1"/>
    </source>
</evidence>
<dbReference type="Pfam" id="PF20505">
    <property type="entry name" value="DUF6731"/>
    <property type="match status" value="1"/>
</dbReference>
<name>A0A5T0ETG3_CAMJU</name>
<dbReference type="AlphaFoldDB" id="A0A5T0ETG3"/>
<dbReference type="EMBL" id="AACBEL010000005">
    <property type="protein sequence ID" value="EAJ8418286.1"/>
    <property type="molecule type" value="Genomic_DNA"/>
</dbReference>
<accession>A0A5T0ETG3</accession>
<evidence type="ECO:0000313" key="1">
    <source>
        <dbReference type="EMBL" id="EAJ7924642.1"/>
    </source>
</evidence>
<reference evidence="2" key="2">
    <citation type="submission" date="2018-05" db="EMBL/GenBank/DDBJ databases">
        <authorList>
            <consortium name="NARMS: The National Antimicrobial Resistance Monitoring System"/>
        </authorList>
    </citation>
    <scope>NUCLEOTIDE SEQUENCE</scope>
    <source>
        <strain evidence="2">FSIS1607835</strain>
    </source>
</reference>
<dbReference type="InterPro" id="IPR046618">
    <property type="entry name" value="DUF6731"/>
</dbReference>
<dbReference type="RefSeq" id="WP_126207858.1">
    <property type="nucleotide sequence ID" value="NZ_JAQORU010000002.1"/>
</dbReference>
<gene>
    <name evidence="1" type="ORF">BGL08_00120</name>
    <name evidence="2" type="ORF">BKI68_03990</name>
</gene>
<comment type="caution">
    <text evidence="1">The sequence shown here is derived from an EMBL/GenBank/DDBJ whole genome shotgun (WGS) entry which is preliminary data.</text>
</comment>
<organism evidence="1">
    <name type="scientific">Campylobacter jejuni</name>
    <dbReference type="NCBI Taxonomy" id="197"/>
    <lineage>
        <taxon>Bacteria</taxon>
        <taxon>Pseudomonadati</taxon>
        <taxon>Campylobacterota</taxon>
        <taxon>Epsilonproteobacteria</taxon>
        <taxon>Campylobacterales</taxon>
        <taxon>Campylobacteraceae</taxon>
        <taxon>Campylobacter</taxon>
    </lineage>
</organism>
<protein>
    <submittedName>
        <fullName evidence="1">Uncharacterized protein</fullName>
    </submittedName>
</protein>
<reference evidence="1" key="1">
    <citation type="submission" date="2018-05" db="EMBL/GenBank/DDBJ databases">
        <authorList>
            <consortium name="PulseNet: The National Subtyping Network for Foodborne Disease Surveillance"/>
            <person name="Tarr C.L."/>
            <person name="Trees E."/>
            <person name="Katz L.S."/>
            <person name="Carleton-Romer H.A."/>
            <person name="Stroika S."/>
            <person name="Kucerova Z."/>
            <person name="Roache K.F."/>
            <person name="Sabol A.L."/>
            <person name="Besser J."/>
            <person name="Gerner-Smidt P."/>
        </authorList>
    </citation>
    <scope>NUCLEOTIDE SEQUENCE</scope>
    <source>
        <strain evidence="1">PNUSAC000789</strain>
    </source>
</reference>
<dbReference type="EMBL" id="AACATN010000001">
    <property type="protein sequence ID" value="EAJ7924642.1"/>
    <property type="molecule type" value="Genomic_DNA"/>
</dbReference>
<proteinExistence type="predicted"/>
<sequence length="302" mass="35770">MKKEEKIKRKEYNVFFYKLSVKPNLFNQENEIYNSMLKFLKINLRDRQLCDINGCKAYVNFIKEKNGIYLFYFEKYRQEELPQIENIINGNIRNIYLEENEAITEKTCFALCFNETKGAFYIAYVKLQHSYEPSSLLKYISQTIGIKEDELNLSIILHKDTLEKLYKYEKIKGYSYTIATPNETLLKEFGLSKESRFILAKEQVSKIKFEISLEETQKFTKSKKEKINKLISNNTDCIKKLIMEVCSKNEKPEKIDLFKDIFKDKIKVNINKNNAINLESIGEKLIETLQKNKNNLDNILKK</sequence>